<dbReference type="RefSeq" id="WP_158296180.1">
    <property type="nucleotide sequence ID" value="NZ_JBHSII010000001.1"/>
</dbReference>
<dbReference type="Gene3D" id="2.30.30.830">
    <property type="match status" value="1"/>
</dbReference>
<dbReference type="PROSITE" id="PS51257">
    <property type="entry name" value="PROKAR_LIPOPROTEIN"/>
    <property type="match status" value="1"/>
</dbReference>
<protein>
    <submittedName>
        <fullName evidence="1">Pilus assembly protein, PilP</fullName>
    </submittedName>
</protein>
<dbReference type="PIRSF" id="PIRSF016481">
    <property type="entry name" value="Pilus_assembly_PilP"/>
    <property type="match status" value="1"/>
</dbReference>
<keyword evidence="2" id="KW-1185">Reference proteome</keyword>
<dbReference type="Pfam" id="PF04351">
    <property type="entry name" value="PilP"/>
    <property type="match status" value="1"/>
</dbReference>
<evidence type="ECO:0000313" key="2">
    <source>
        <dbReference type="Proteomes" id="UP000219336"/>
    </source>
</evidence>
<sequence length="170" mass="18771">MLVRINIVLLSSVILFGCLANQEPLEPFVTQTLRDAQLTHARMPLFTPIQAIKFHSVTQGTPFSLPEAAQEHSSSSANLSCWQPKQRSKMPLERYLLSELQLKGVMGKGEQLTGLVAIPINQVVAVKVGQYIGENSGLVKQITPDSLVIHETLPDGLGCWRQRKMTLALK</sequence>
<gene>
    <name evidence="1" type="ORF">VTH8203_03454</name>
</gene>
<reference evidence="2" key="1">
    <citation type="submission" date="2016-06" db="EMBL/GenBank/DDBJ databases">
        <authorList>
            <person name="Rodrigo-Torres L."/>
            <person name="Arahal R.D."/>
            <person name="Lucena T."/>
        </authorList>
    </citation>
    <scope>NUCLEOTIDE SEQUENCE [LARGE SCALE GENOMIC DNA]</scope>
    <source>
        <strain evidence="2">CECT8203</strain>
    </source>
</reference>
<dbReference type="Proteomes" id="UP000219336">
    <property type="component" value="Unassembled WGS sequence"/>
</dbReference>
<evidence type="ECO:0000313" key="1">
    <source>
        <dbReference type="EMBL" id="SNX49806.1"/>
    </source>
</evidence>
<dbReference type="OrthoDB" id="5296580at2"/>
<organism evidence="1 2">
    <name type="scientific">Vibrio thalassae</name>
    <dbReference type="NCBI Taxonomy" id="1243014"/>
    <lineage>
        <taxon>Bacteria</taxon>
        <taxon>Pseudomonadati</taxon>
        <taxon>Pseudomonadota</taxon>
        <taxon>Gammaproteobacteria</taxon>
        <taxon>Vibrionales</taxon>
        <taxon>Vibrionaceae</taxon>
        <taxon>Vibrio</taxon>
    </lineage>
</organism>
<dbReference type="AlphaFoldDB" id="A0A240EMG8"/>
<proteinExistence type="predicted"/>
<accession>A0A240EMG8</accession>
<dbReference type="InterPro" id="IPR007446">
    <property type="entry name" value="PilP"/>
</dbReference>
<name>A0A240EMG8_9VIBR</name>
<dbReference type="EMBL" id="OANU01000073">
    <property type="protein sequence ID" value="SNX49806.1"/>
    <property type="molecule type" value="Genomic_DNA"/>
</dbReference>